<dbReference type="Pfam" id="PF00857">
    <property type="entry name" value="Isochorismatase"/>
    <property type="match status" value="1"/>
</dbReference>
<evidence type="ECO:0000313" key="3">
    <source>
        <dbReference type="Proteomes" id="UP000013097"/>
    </source>
</evidence>
<evidence type="ECO:0000313" key="2">
    <source>
        <dbReference type="EMBL" id="ENZ01868.1"/>
    </source>
</evidence>
<dbReference type="Proteomes" id="UP000013097">
    <property type="component" value="Unassembled WGS sequence"/>
</dbReference>
<dbReference type="EMBL" id="AGYT01000008">
    <property type="protein sequence ID" value="ENZ01868.1"/>
    <property type="molecule type" value="Genomic_DNA"/>
</dbReference>
<feature type="domain" description="Isochorismatase-like" evidence="1">
    <location>
        <begin position="4"/>
        <end position="171"/>
    </location>
</feature>
<keyword evidence="3" id="KW-1185">Reference proteome</keyword>
<gene>
    <name evidence="2" type="ORF">HMPREF1092_01102</name>
</gene>
<evidence type="ECO:0000259" key="1">
    <source>
        <dbReference type="Pfam" id="PF00857"/>
    </source>
</evidence>
<name>N9XQ74_9CLOT</name>
<dbReference type="CDD" id="cd00431">
    <property type="entry name" value="cysteine_hydrolases"/>
    <property type="match status" value="1"/>
</dbReference>
<sequence>MGKLLVVVDYQKDFVDGSAGFEEAKYLEEGICNKVLKYLNSGDRVICTLDTHGENYLETREGKNFPIIHCIKGTKGHSIYGKLEDIVKNNKEIFLLEKKAFGISPKSLCEIKKDFGDITEIEIIGIVTNMCLLSNVVMFQNAYINSDIIVDANLCASFDKEMHEKTLDILEGIHIKVLNRK</sequence>
<reference evidence="2 3" key="1">
    <citation type="submission" date="2013-01" db="EMBL/GenBank/DDBJ databases">
        <title>The Genome Sequence of Clostridium colicanis 209318.</title>
        <authorList>
            <consortium name="The Broad Institute Genome Sequencing Platform"/>
            <person name="Earl A."/>
            <person name="Ward D."/>
            <person name="Feldgarden M."/>
            <person name="Gevers D."/>
            <person name="Courvalin P."/>
            <person name="Lambert T."/>
            <person name="Walker B."/>
            <person name="Young S.K."/>
            <person name="Zeng Q."/>
            <person name="Gargeya S."/>
            <person name="Fitzgerald M."/>
            <person name="Haas B."/>
            <person name="Abouelleil A."/>
            <person name="Alvarado L."/>
            <person name="Arachchi H.M."/>
            <person name="Berlin A.M."/>
            <person name="Chapman S.B."/>
            <person name="Dewar J."/>
            <person name="Goldberg J."/>
            <person name="Griggs A."/>
            <person name="Gujja S."/>
            <person name="Hansen M."/>
            <person name="Howarth C."/>
            <person name="Imamovic A."/>
            <person name="Larimer J."/>
            <person name="McCowan C."/>
            <person name="Murphy C."/>
            <person name="Neiman D."/>
            <person name="Pearson M."/>
            <person name="Priest M."/>
            <person name="Roberts A."/>
            <person name="Saif S."/>
            <person name="Shea T."/>
            <person name="Sisk P."/>
            <person name="Sykes S."/>
            <person name="Wortman J."/>
            <person name="Nusbaum C."/>
            <person name="Birren B."/>
        </authorList>
    </citation>
    <scope>NUCLEOTIDE SEQUENCE [LARGE SCALE GENOMIC DNA]</scope>
    <source>
        <strain evidence="2 3">209318</strain>
    </source>
</reference>
<dbReference type="PATRIC" id="fig|999411.4.peg.1076"/>
<dbReference type="InterPro" id="IPR000868">
    <property type="entry name" value="Isochorismatase-like_dom"/>
</dbReference>
<dbReference type="AlphaFoldDB" id="N9XQ74"/>
<accession>N9XQ74</accession>
<dbReference type="eggNOG" id="COG1335">
    <property type="taxonomic scope" value="Bacteria"/>
</dbReference>
<protein>
    <recommendedName>
        <fullName evidence="1">Isochorismatase-like domain-containing protein</fullName>
    </recommendedName>
</protein>
<comment type="caution">
    <text evidence="2">The sequence shown here is derived from an EMBL/GenBank/DDBJ whole genome shotgun (WGS) entry which is preliminary data.</text>
</comment>
<proteinExistence type="predicted"/>
<dbReference type="SUPFAM" id="SSF52499">
    <property type="entry name" value="Isochorismatase-like hydrolases"/>
    <property type="match status" value="1"/>
</dbReference>
<dbReference type="Gene3D" id="3.40.50.850">
    <property type="entry name" value="Isochorismatase-like"/>
    <property type="match status" value="1"/>
</dbReference>
<organism evidence="2 3">
    <name type="scientific">Clostridium thermobutyricum</name>
    <dbReference type="NCBI Taxonomy" id="29372"/>
    <lineage>
        <taxon>Bacteria</taxon>
        <taxon>Bacillati</taxon>
        <taxon>Bacillota</taxon>
        <taxon>Clostridia</taxon>
        <taxon>Eubacteriales</taxon>
        <taxon>Clostridiaceae</taxon>
        <taxon>Clostridium</taxon>
    </lineage>
</organism>
<dbReference type="RefSeq" id="WP_002597604.1">
    <property type="nucleotide sequence ID" value="NZ_KB850956.1"/>
</dbReference>
<dbReference type="InterPro" id="IPR036380">
    <property type="entry name" value="Isochorismatase-like_sf"/>
</dbReference>
<dbReference type="HOGENOM" id="CLU_068979_12_0_9"/>